<dbReference type="Gene3D" id="1.20.1250.20">
    <property type="entry name" value="MFS general substrate transporter like domains"/>
    <property type="match status" value="1"/>
</dbReference>
<keyword evidence="2" id="KW-0813">Transport</keyword>
<feature type="transmembrane region" description="Helical" evidence="7">
    <location>
        <begin position="231"/>
        <end position="252"/>
    </location>
</feature>
<dbReference type="Pfam" id="PF07690">
    <property type="entry name" value="MFS_1"/>
    <property type="match status" value="1"/>
</dbReference>
<feature type="transmembrane region" description="Helical" evidence="7">
    <location>
        <begin position="153"/>
        <end position="176"/>
    </location>
</feature>
<feature type="transmembrane region" description="Helical" evidence="7">
    <location>
        <begin position="57"/>
        <end position="76"/>
    </location>
</feature>
<protein>
    <submittedName>
        <fullName evidence="9">MFS transporter</fullName>
    </submittedName>
</protein>
<evidence type="ECO:0000259" key="8">
    <source>
        <dbReference type="PROSITE" id="PS50850"/>
    </source>
</evidence>
<dbReference type="CDD" id="cd06174">
    <property type="entry name" value="MFS"/>
    <property type="match status" value="1"/>
</dbReference>
<dbReference type="InterPro" id="IPR050189">
    <property type="entry name" value="MFS_Efflux_Transporters"/>
</dbReference>
<dbReference type="PANTHER" id="PTHR43124">
    <property type="entry name" value="PURINE EFFLUX PUMP PBUE"/>
    <property type="match status" value="1"/>
</dbReference>
<evidence type="ECO:0000256" key="6">
    <source>
        <dbReference type="ARBA" id="ARBA00023136"/>
    </source>
</evidence>
<comment type="subcellular location">
    <subcellularLocation>
        <location evidence="1">Cell membrane</location>
        <topology evidence="1">Multi-pass membrane protein</topology>
    </subcellularLocation>
</comment>
<gene>
    <name evidence="9" type="ORF">GH811_11115</name>
</gene>
<dbReference type="EMBL" id="WJBE01000008">
    <property type="protein sequence ID" value="MBC3900168.1"/>
    <property type="molecule type" value="Genomic_DNA"/>
</dbReference>
<dbReference type="SUPFAM" id="SSF103473">
    <property type="entry name" value="MFS general substrate transporter"/>
    <property type="match status" value="1"/>
</dbReference>
<evidence type="ECO:0000256" key="1">
    <source>
        <dbReference type="ARBA" id="ARBA00004651"/>
    </source>
</evidence>
<proteinExistence type="predicted"/>
<evidence type="ECO:0000256" key="2">
    <source>
        <dbReference type="ARBA" id="ARBA00022448"/>
    </source>
</evidence>
<dbReference type="InterPro" id="IPR020846">
    <property type="entry name" value="MFS_dom"/>
</dbReference>
<feature type="transmembrane region" description="Helical" evidence="7">
    <location>
        <begin position="397"/>
        <end position="417"/>
    </location>
</feature>
<keyword evidence="10" id="KW-1185">Reference proteome</keyword>
<feature type="transmembrane region" description="Helical" evidence="7">
    <location>
        <begin position="111"/>
        <end position="132"/>
    </location>
</feature>
<keyword evidence="4 7" id="KW-0812">Transmembrane</keyword>
<sequence length="442" mass="48114">MYFALMFRRIFMKNFGFRNAMVFLVLSATVALAYQLPFLRFTFYDQFAAAYQLSNTQIGILASALNLTYTFCYPIGGWMADRFSMRSMISTTLAAYAVLTFAFAMTTNFTALLIIHFLYGFFGIATLWSAYLKGIRNLANEDNQSKMFGGSEALRGVIQTLMGFAFLAIVGLAATPAAGMKVLFLFGAGVCALFFVLALVFLPKTDIKHEAQVAVNETKYSVMDVLKNKGVWISILVIMFAYLTWAIGNAYMTTYTVQVLNISTTTASAIGIFRSYIIVLLAGVIGGFFMDKFTYKGKGFIIAFGAISAALVALLFSAKVIAISIILTLVIAFIANIMKSTYWSIMDQAGIPVGMTGMATGIISFIAFIPDVFYGLICGKWLDDAKAAGDIAAGFNQIFILLIVCAILGIGSAMLLVKRTNDLKKLEVAESEATPAASISQI</sequence>
<keyword evidence="6 7" id="KW-0472">Membrane</keyword>
<feature type="transmembrane region" description="Helical" evidence="7">
    <location>
        <begin position="350"/>
        <end position="377"/>
    </location>
</feature>
<keyword evidence="3" id="KW-1003">Cell membrane</keyword>
<name>A0ABR6YY88_9FIRM</name>
<evidence type="ECO:0000256" key="7">
    <source>
        <dbReference type="SAM" id="Phobius"/>
    </source>
</evidence>
<feature type="transmembrane region" description="Helical" evidence="7">
    <location>
        <begin position="297"/>
        <end position="315"/>
    </location>
</feature>
<feature type="domain" description="Major facilitator superfamily (MFS) profile" evidence="8">
    <location>
        <begin position="21"/>
        <end position="421"/>
    </location>
</feature>
<feature type="transmembrane region" description="Helical" evidence="7">
    <location>
        <begin position="88"/>
        <end position="105"/>
    </location>
</feature>
<comment type="caution">
    <text evidence="9">The sequence shown here is derived from an EMBL/GenBank/DDBJ whole genome shotgun (WGS) entry which is preliminary data.</text>
</comment>
<evidence type="ECO:0000313" key="9">
    <source>
        <dbReference type="EMBL" id="MBC3900168.1"/>
    </source>
</evidence>
<dbReference type="InterPro" id="IPR036259">
    <property type="entry name" value="MFS_trans_sf"/>
</dbReference>
<feature type="transmembrane region" description="Helical" evidence="7">
    <location>
        <begin position="272"/>
        <end position="290"/>
    </location>
</feature>
<dbReference type="InterPro" id="IPR011701">
    <property type="entry name" value="MFS"/>
</dbReference>
<evidence type="ECO:0000313" key="10">
    <source>
        <dbReference type="Proteomes" id="UP000622405"/>
    </source>
</evidence>
<evidence type="ECO:0000256" key="3">
    <source>
        <dbReference type="ARBA" id="ARBA00022475"/>
    </source>
</evidence>
<organism evidence="9 10">
    <name type="scientific">Acetobacterium malicum</name>
    <dbReference type="NCBI Taxonomy" id="52692"/>
    <lineage>
        <taxon>Bacteria</taxon>
        <taxon>Bacillati</taxon>
        <taxon>Bacillota</taxon>
        <taxon>Clostridia</taxon>
        <taxon>Eubacteriales</taxon>
        <taxon>Eubacteriaceae</taxon>
        <taxon>Acetobacterium</taxon>
    </lineage>
</organism>
<evidence type="ECO:0000256" key="5">
    <source>
        <dbReference type="ARBA" id="ARBA00022989"/>
    </source>
</evidence>
<feature type="transmembrane region" description="Helical" evidence="7">
    <location>
        <begin position="182"/>
        <end position="202"/>
    </location>
</feature>
<dbReference type="PANTHER" id="PTHR43124:SF3">
    <property type="entry name" value="CHLORAMPHENICOL EFFLUX PUMP RV0191"/>
    <property type="match status" value="1"/>
</dbReference>
<reference evidence="9 10" key="1">
    <citation type="journal article" date="2020" name="mSystems">
        <title>Defining Genomic and Predicted Metabolic Features of the Acetobacterium Genus.</title>
        <authorList>
            <person name="Ross D.E."/>
            <person name="Marshall C.W."/>
            <person name="Gulliver D."/>
            <person name="May H.D."/>
            <person name="Norman R.S."/>
        </authorList>
    </citation>
    <scope>NUCLEOTIDE SEQUENCE [LARGE SCALE GENOMIC DNA]</scope>
    <source>
        <strain evidence="9 10">DSM 4132</strain>
    </source>
</reference>
<dbReference type="PROSITE" id="PS50850">
    <property type="entry name" value="MFS"/>
    <property type="match status" value="1"/>
</dbReference>
<dbReference type="Proteomes" id="UP000622405">
    <property type="component" value="Unassembled WGS sequence"/>
</dbReference>
<keyword evidence="5 7" id="KW-1133">Transmembrane helix</keyword>
<evidence type="ECO:0000256" key="4">
    <source>
        <dbReference type="ARBA" id="ARBA00022692"/>
    </source>
</evidence>
<accession>A0ABR6YY88</accession>